<dbReference type="Gene3D" id="3.90.226.10">
    <property type="entry name" value="2-enoyl-CoA Hydratase, Chain A, domain 1"/>
    <property type="match status" value="2"/>
</dbReference>
<dbReference type="Proteomes" id="UP000199708">
    <property type="component" value="Unassembled WGS sequence"/>
</dbReference>
<keyword evidence="8" id="KW-1185">Reference proteome</keyword>
<sequence>MSKKKWIVVAFALILIIASSLSNAFQQPTDKRLSEEWANETIDSMFGISKDFTEKVREEGSSDQRILVIPIEGVIGAGSPTYDQDLILDTIEQIRSDNTIKAVLFDLNTPGGAVYETREAYDLFKEVIAEREIPVYASMGQVAASGGFYYAMLADKVYATPETITGSIGVIMSGYNMKELYDKVGVDPYVFKSGKMKDIGSTTREMTKEEEEVFQAYIDEAFDRFVQVVVDGRDMSEERVRELADGRIYTAKQAKDNGLIDDILYYRQVIDLIRQENNLESAEVFEKTAPQDRFNSLFPAFMKSEDNYAEQFDQILNRVKEEVLPQIEYRWEGGM</sequence>
<keyword evidence="3" id="KW-0378">Hydrolase</keyword>
<dbReference type="InterPro" id="IPR002142">
    <property type="entry name" value="Peptidase_S49"/>
</dbReference>
<dbReference type="GO" id="GO:0006508">
    <property type="term" value="P:proteolysis"/>
    <property type="evidence" value="ECO:0007669"/>
    <property type="project" value="UniProtKB-KW"/>
</dbReference>
<evidence type="ECO:0000256" key="5">
    <source>
        <dbReference type="SAM" id="SignalP"/>
    </source>
</evidence>
<protein>
    <submittedName>
        <fullName evidence="7">Protease-4</fullName>
    </submittedName>
</protein>
<dbReference type="InterPro" id="IPR029045">
    <property type="entry name" value="ClpP/crotonase-like_dom_sf"/>
</dbReference>
<evidence type="ECO:0000256" key="3">
    <source>
        <dbReference type="ARBA" id="ARBA00022801"/>
    </source>
</evidence>
<feature type="domain" description="Peptidase S49" evidence="6">
    <location>
        <begin position="130"/>
        <end position="279"/>
    </location>
</feature>
<dbReference type="GO" id="GO:0008236">
    <property type="term" value="F:serine-type peptidase activity"/>
    <property type="evidence" value="ECO:0007669"/>
    <property type="project" value="UniProtKB-KW"/>
</dbReference>
<evidence type="ECO:0000259" key="6">
    <source>
        <dbReference type="Pfam" id="PF01343"/>
    </source>
</evidence>
<dbReference type="EMBL" id="FNCK01000011">
    <property type="protein sequence ID" value="SDG49399.1"/>
    <property type="molecule type" value="Genomic_DNA"/>
</dbReference>
<dbReference type="RefSeq" id="WP_090290379.1">
    <property type="nucleotide sequence ID" value="NZ_FNCK01000011.1"/>
</dbReference>
<evidence type="ECO:0000256" key="1">
    <source>
        <dbReference type="ARBA" id="ARBA00008683"/>
    </source>
</evidence>
<evidence type="ECO:0000256" key="2">
    <source>
        <dbReference type="ARBA" id="ARBA00022670"/>
    </source>
</evidence>
<name>A0A1G7UQJ3_9LACT</name>
<proteinExistence type="inferred from homology"/>
<feature type="chain" id="PRO_5038807291" evidence="5">
    <location>
        <begin position="25"/>
        <end position="335"/>
    </location>
</feature>
<dbReference type="SUPFAM" id="SSF52096">
    <property type="entry name" value="ClpP/crotonase"/>
    <property type="match status" value="1"/>
</dbReference>
<evidence type="ECO:0000313" key="8">
    <source>
        <dbReference type="Proteomes" id="UP000199708"/>
    </source>
</evidence>
<evidence type="ECO:0000256" key="4">
    <source>
        <dbReference type="ARBA" id="ARBA00022825"/>
    </source>
</evidence>
<keyword evidence="5" id="KW-0732">Signal</keyword>
<feature type="signal peptide" evidence="5">
    <location>
        <begin position="1"/>
        <end position="24"/>
    </location>
</feature>
<reference evidence="7 8" key="1">
    <citation type="submission" date="2016-10" db="EMBL/GenBank/DDBJ databases">
        <authorList>
            <person name="de Groot N.N."/>
        </authorList>
    </citation>
    <scope>NUCLEOTIDE SEQUENCE [LARGE SCALE GENOMIC DNA]</scope>
    <source>
        <strain evidence="7 8">ATCC BAA-466</strain>
    </source>
</reference>
<dbReference type="Pfam" id="PF01343">
    <property type="entry name" value="Peptidase_S49"/>
    <property type="match status" value="1"/>
</dbReference>
<dbReference type="AlphaFoldDB" id="A0A1G7UQJ3"/>
<dbReference type="CDD" id="cd07023">
    <property type="entry name" value="S49_Sppa_N_C"/>
    <property type="match status" value="1"/>
</dbReference>
<comment type="similarity">
    <text evidence="1">Belongs to the peptidase S49 family.</text>
</comment>
<accession>A0A1G7UQJ3</accession>
<organism evidence="7 8">
    <name type="scientific">Facklamia miroungae</name>
    <dbReference type="NCBI Taxonomy" id="120956"/>
    <lineage>
        <taxon>Bacteria</taxon>
        <taxon>Bacillati</taxon>
        <taxon>Bacillota</taxon>
        <taxon>Bacilli</taxon>
        <taxon>Lactobacillales</taxon>
        <taxon>Aerococcaceae</taxon>
        <taxon>Facklamia</taxon>
    </lineage>
</organism>
<gene>
    <name evidence="7" type="ORF">SAMN05421791_11124</name>
</gene>
<dbReference type="PANTHER" id="PTHR42987:SF7">
    <property type="entry name" value="SIGNAL PEPTIDE PEPTIDASE SPPA-RELATED"/>
    <property type="match status" value="1"/>
</dbReference>
<dbReference type="OrthoDB" id="9764363at2"/>
<dbReference type="PANTHER" id="PTHR42987">
    <property type="entry name" value="PEPTIDASE S49"/>
    <property type="match status" value="1"/>
</dbReference>
<keyword evidence="2 7" id="KW-0645">Protease</keyword>
<dbReference type="InterPro" id="IPR004635">
    <property type="entry name" value="Pept_S49_SppA"/>
</dbReference>
<evidence type="ECO:0000313" key="7">
    <source>
        <dbReference type="EMBL" id="SDG49399.1"/>
    </source>
</evidence>
<keyword evidence="4" id="KW-0720">Serine protease</keyword>
<dbReference type="STRING" id="120956.SAMN05421791_11124"/>
<dbReference type="InterPro" id="IPR047272">
    <property type="entry name" value="S49_SppA_C"/>
</dbReference>
<dbReference type="NCBIfam" id="TIGR00706">
    <property type="entry name" value="SppA_dom"/>
    <property type="match status" value="1"/>
</dbReference>